<dbReference type="EMBL" id="JACHGB010000003">
    <property type="protein sequence ID" value="MBB5271363.1"/>
    <property type="molecule type" value="Genomic_DNA"/>
</dbReference>
<name>A0A7W8M817_9BURK</name>
<dbReference type="GO" id="GO:0016787">
    <property type="term" value="F:hydrolase activity"/>
    <property type="evidence" value="ECO:0007669"/>
    <property type="project" value="UniProtKB-KW"/>
</dbReference>
<evidence type="ECO:0000313" key="3">
    <source>
        <dbReference type="Proteomes" id="UP000532440"/>
    </source>
</evidence>
<keyword evidence="3" id="KW-1185">Reference proteome</keyword>
<dbReference type="RefSeq" id="WP_183965672.1">
    <property type="nucleotide sequence ID" value="NZ_BAABEW010000001.1"/>
</dbReference>
<sequence length="283" mass="30780">MNALAEPVIAPGLHRDMPAEQYHAIQAMSAGGLKRMRKSPAHFYGMQLDPSRPASGDPTPAMKNGTLVHCCIFEPDAVKGRYVVRPDGLSFSTKDGKAWRDAQSLEIIDGDQLASARAQAAALRALPDLEPLLADGYGEASAFWIDEATGELCKCRPDWVSPAGDGVILVDGKTCQDASPDGFGRAIWNMDYWLQAAWYSDGFEAATGLRVHGFVFGAVESTWPHAAAAYMLSDDVLDAARRENRRLLNLYAECKRTGVWPGYAPGISLIQLPAWAQRQLETA</sequence>
<protein>
    <submittedName>
        <fullName evidence="2">Exodeoxyribonuclease VIII</fullName>
        <ecNumber evidence="2">3.1.11.-</ecNumber>
    </submittedName>
</protein>
<dbReference type="Proteomes" id="UP000532440">
    <property type="component" value="Unassembled WGS sequence"/>
</dbReference>
<dbReference type="InterPro" id="IPR024432">
    <property type="entry name" value="Put_RecE_PDDEXK-like_dom"/>
</dbReference>
<dbReference type="Gene3D" id="3.90.320.10">
    <property type="match status" value="1"/>
</dbReference>
<feature type="domain" description="Putative exodeoxyribonuclease 8 PDDEXK-like" evidence="1">
    <location>
        <begin position="29"/>
        <end position="269"/>
    </location>
</feature>
<accession>A0A7W8M817</accession>
<dbReference type="EC" id="3.1.11.-" evidence="2"/>
<gene>
    <name evidence="2" type="ORF">HNQ70_001373</name>
</gene>
<dbReference type="Pfam" id="PF12684">
    <property type="entry name" value="DUF3799"/>
    <property type="match status" value="1"/>
</dbReference>
<dbReference type="AlphaFoldDB" id="A0A7W8M817"/>
<dbReference type="InterPro" id="IPR011604">
    <property type="entry name" value="PDDEXK-like_dom_sf"/>
</dbReference>
<comment type="caution">
    <text evidence="2">The sequence shown here is derived from an EMBL/GenBank/DDBJ whole genome shotgun (WGS) entry which is preliminary data.</text>
</comment>
<reference evidence="2 3" key="1">
    <citation type="submission" date="2020-08" db="EMBL/GenBank/DDBJ databases">
        <title>Genomic Encyclopedia of Type Strains, Phase IV (KMG-IV): sequencing the most valuable type-strain genomes for metagenomic binning, comparative biology and taxonomic classification.</title>
        <authorList>
            <person name="Goeker M."/>
        </authorList>
    </citation>
    <scope>NUCLEOTIDE SEQUENCE [LARGE SCALE GENOMIC DNA]</scope>
    <source>
        <strain evidence="2 3">DSM 29781</strain>
    </source>
</reference>
<keyword evidence="2" id="KW-0378">Hydrolase</keyword>
<organism evidence="2 3">
    <name type="scientific">Quisquiliibacterium transsilvanicum</name>
    <dbReference type="NCBI Taxonomy" id="1549638"/>
    <lineage>
        <taxon>Bacteria</taxon>
        <taxon>Pseudomonadati</taxon>
        <taxon>Pseudomonadota</taxon>
        <taxon>Betaproteobacteria</taxon>
        <taxon>Burkholderiales</taxon>
        <taxon>Burkholderiaceae</taxon>
        <taxon>Quisquiliibacterium</taxon>
    </lineage>
</organism>
<proteinExistence type="predicted"/>
<evidence type="ECO:0000259" key="1">
    <source>
        <dbReference type="Pfam" id="PF12684"/>
    </source>
</evidence>
<evidence type="ECO:0000313" key="2">
    <source>
        <dbReference type="EMBL" id="MBB5271363.1"/>
    </source>
</evidence>